<dbReference type="EMBL" id="SHBO01000042">
    <property type="protein sequence ID" value="RZO05454.1"/>
    <property type="molecule type" value="Genomic_DNA"/>
</dbReference>
<feature type="transmembrane region" description="Helical" evidence="1">
    <location>
        <begin position="107"/>
        <end position="125"/>
    </location>
</feature>
<dbReference type="PANTHER" id="PTHR37308">
    <property type="entry name" value="INTEGRAL MEMBRANE PROTEIN"/>
    <property type="match status" value="1"/>
</dbReference>
<dbReference type="InterPro" id="IPR007163">
    <property type="entry name" value="VCA0040-like"/>
</dbReference>
<keyword evidence="1" id="KW-0812">Transmembrane</keyword>
<evidence type="ECO:0000313" key="3">
    <source>
        <dbReference type="Proteomes" id="UP000318148"/>
    </source>
</evidence>
<reference evidence="2 3" key="1">
    <citation type="submission" date="2019-02" db="EMBL/GenBank/DDBJ databases">
        <title>Prokaryotic population dynamics and viral predation in marine succession experiment using metagenomics: the confinement effect.</title>
        <authorList>
            <person name="Haro-Moreno J.M."/>
            <person name="Rodriguez-Valera F."/>
            <person name="Lopez-Perez M."/>
        </authorList>
    </citation>
    <scope>NUCLEOTIDE SEQUENCE [LARGE SCALE GENOMIC DNA]</scope>
    <source>
        <strain evidence="2">MED-G169</strain>
    </source>
</reference>
<dbReference type="Proteomes" id="UP000318148">
    <property type="component" value="Unassembled WGS sequence"/>
</dbReference>
<dbReference type="PANTHER" id="PTHR37308:SF1">
    <property type="entry name" value="POLYPRENYL-PHOSPHATE TRANSPORTER"/>
    <property type="match status" value="1"/>
</dbReference>
<comment type="caution">
    <text evidence="2">The sequence shown here is derived from an EMBL/GenBank/DDBJ whole genome shotgun (WGS) entry which is preliminary data.</text>
</comment>
<feature type="transmembrane region" description="Helical" evidence="1">
    <location>
        <begin position="137"/>
        <end position="155"/>
    </location>
</feature>
<accession>A0A520LKM2</accession>
<protein>
    <submittedName>
        <fullName evidence="2">DUF368 domain-containing protein</fullName>
    </submittedName>
</protein>
<feature type="non-terminal residue" evidence="2">
    <location>
        <position position="204"/>
    </location>
</feature>
<sequence length="204" mass="22362">MNFFSAIKKETTSRGLLFLKGMLMGIADVIPGVSGGTIAFITGIYPQLLLAVNSINMGALKLLFGLEIQKFWIQIHGSFLLTLGLGLLLSLFVFANFIEFLLQNYSVQLWALFFGLILGSVIILIRRNPFIKLMQVFWFLFGVSFAVAVSTLPSIQNDDVGVIQMFFAGSVALCAMILPGISGSFILLLLGFYSTFIDAVANVR</sequence>
<feature type="transmembrane region" description="Helical" evidence="1">
    <location>
        <begin position="78"/>
        <end position="101"/>
    </location>
</feature>
<feature type="transmembrane region" description="Helical" evidence="1">
    <location>
        <begin position="48"/>
        <end position="66"/>
    </location>
</feature>
<gene>
    <name evidence="2" type="ORF">EVB02_03425</name>
</gene>
<evidence type="ECO:0000313" key="2">
    <source>
        <dbReference type="EMBL" id="RZO05454.1"/>
    </source>
</evidence>
<organism evidence="2 3">
    <name type="scientific">SAR92 clade bacterium</name>
    <dbReference type="NCBI Taxonomy" id="2315479"/>
    <lineage>
        <taxon>Bacteria</taxon>
        <taxon>Pseudomonadati</taxon>
        <taxon>Pseudomonadota</taxon>
        <taxon>Gammaproteobacteria</taxon>
        <taxon>Cellvibrionales</taxon>
        <taxon>Porticoccaceae</taxon>
        <taxon>SAR92 clade</taxon>
    </lineage>
</organism>
<name>A0A520LKM2_9GAMM</name>
<proteinExistence type="predicted"/>
<feature type="transmembrane region" description="Helical" evidence="1">
    <location>
        <begin position="21"/>
        <end position="42"/>
    </location>
</feature>
<keyword evidence="1" id="KW-0472">Membrane</keyword>
<dbReference type="Pfam" id="PF04018">
    <property type="entry name" value="VCA0040-like"/>
    <property type="match status" value="1"/>
</dbReference>
<evidence type="ECO:0000256" key="1">
    <source>
        <dbReference type="SAM" id="Phobius"/>
    </source>
</evidence>
<keyword evidence="1" id="KW-1133">Transmembrane helix</keyword>
<dbReference type="AlphaFoldDB" id="A0A520LKM2"/>